<comment type="catalytic activity">
    <reaction evidence="7">
        <text>Endonucleolytic cleavage of RNA, removing 5'-extranucleotides from tRNA precursor.</text>
        <dbReference type="EC" id="3.1.26.5"/>
    </reaction>
</comment>
<evidence type="ECO:0000256" key="4">
    <source>
        <dbReference type="ARBA" id="ARBA00022759"/>
    </source>
</evidence>
<dbReference type="GO" id="GO:0030677">
    <property type="term" value="C:ribonuclease P complex"/>
    <property type="evidence" value="ECO:0007669"/>
    <property type="project" value="TreeGrafter"/>
</dbReference>
<dbReference type="PATRIC" id="fig|182217.3.peg.353"/>
<organism evidence="10 11">
    <name type="scientific">Helicobacter cetorum (strain ATCC BAA-429 / MIT 00-7128)</name>
    <dbReference type="NCBI Taxonomy" id="182217"/>
    <lineage>
        <taxon>Bacteria</taxon>
        <taxon>Pseudomonadati</taxon>
        <taxon>Campylobacterota</taxon>
        <taxon>Epsilonproteobacteria</taxon>
        <taxon>Campylobacterales</taxon>
        <taxon>Helicobacteraceae</taxon>
        <taxon>Helicobacter</taxon>
    </lineage>
</organism>
<comment type="similarity">
    <text evidence="7">Belongs to the RnpA family.</text>
</comment>
<proteinExistence type="inferred from homology"/>
<evidence type="ECO:0000256" key="6">
    <source>
        <dbReference type="ARBA" id="ARBA00022884"/>
    </source>
</evidence>
<dbReference type="InterPro" id="IPR020539">
    <property type="entry name" value="RNase_P_CS"/>
</dbReference>
<evidence type="ECO:0000313" key="11">
    <source>
        <dbReference type="Proteomes" id="UP000005010"/>
    </source>
</evidence>
<dbReference type="eggNOG" id="COG0594">
    <property type="taxonomic scope" value="Bacteria"/>
</dbReference>
<dbReference type="EMBL" id="CP003479">
    <property type="protein sequence ID" value="AFI03624.1"/>
    <property type="molecule type" value="Genomic_DNA"/>
</dbReference>
<protein>
    <recommendedName>
        <fullName evidence="7 8">Ribonuclease P protein component</fullName>
        <shortName evidence="7">RNase P protein</shortName>
        <shortName evidence="7">RNaseP protein</shortName>
        <ecNumber evidence="7 8">3.1.26.5</ecNumber>
    </recommendedName>
    <alternativeName>
        <fullName evidence="7">Protein C5</fullName>
    </alternativeName>
</protein>
<reference evidence="11" key="1">
    <citation type="submission" date="2012-04" db="EMBL/GenBank/DDBJ databases">
        <title>Complete genome sequence of Helicobacter cetorum strain MIT 00-7128.</title>
        <authorList>
            <person name="Kersulyte D."/>
            <person name="Berg D.E."/>
        </authorList>
    </citation>
    <scope>NUCLEOTIDE SEQUENCE [LARGE SCALE GENOMIC DNA]</scope>
    <source>
        <strain evidence="11">MIT 00-7128</strain>
    </source>
</reference>
<dbReference type="GO" id="GO:0004526">
    <property type="term" value="F:ribonuclease P activity"/>
    <property type="evidence" value="ECO:0007669"/>
    <property type="project" value="UniProtKB-UniRule"/>
</dbReference>
<dbReference type="Pfam" id="PF00825">
    <property type="entry name" value="Ribonuclease_P"/>
    <property type="match status" value="1"/>
</dbReference>
<dbReference type="STRING" id="182217.HCW_01695"/>
<evidence type="ECO:0000256" key="7">
    <source>
        <dbReference type="HAMAP-Rule" id="MF_00227"/>
    </source>
</evidence>
<dbReference type="InterPro" id="IPR020568">
    <property type="entry name" value="Ribosomal_Su5_D2-typ_SF"/>
</dbReference>
<keyword evidence="2 7" id="KW-0819">tRNA processing</keyword>
<dbReference type="HOGENOM" id="CLU_117179_9_3_7"/>
<dbReference type="SUPFAM" id="SSF54211">
    <property type="entry name" value="Ribosomal protein S5 domain 2-like"/>
    <property type="match status" value="1"/>
</dbReference>
<evidence type="ECO:0000313" key="10">
    <source>
        <dbReference type="EMBL" id="AFI03624.1"/>
    </source>
</evidence>
<name>I0EL05_HELC0</name>
<keyword evidence="5 7" id="KW-0378">Hydrolase</keyword>
<dbReference type="HAMAP" id="MF_00227">
    <property type="entry name" value="RNase_P"/>
    <property type="match status" value="1"/>
</dbReference>
<comment type="function">
    <text evidence="1 7">RNaseP catalyzes the removal of the 5'-leader sequence from pre-tRNA to produce the mature 5'-terminus. It can also cleave other RNA substrates such as 4.5S RNA. The protein component plays an auxiliary but essential role in vivo by binding to the 5'-leader sequence and broadening the substrate specificity of the ribozyme.</text>
</comment>
<evidence type="ECO:0000256" key="2">
    <source>
        <dbReference type="ARBA" id="ARBA00022694"/>
    </source>
</evidence>
<dbReference type="InterPro" id="IPR014721">
    <property type="entry name" value="Ribsml_uS5_D2-typ_fold_subgr"/>
</dbReference>
<evidence type="ECO:0000256" key="1">
    <source>
        <dbReference type="ARBA" id="ARBA00002663"/>
    </source>
</evidence>
<feature type="region of interest" description="Disordered" evidence="9">
    <location>
        <begin position="173"/>
        <end position="205"/>
    </location>
</feature>
<evidence type="ECO:0000256" key="8">
    <source>
        <dbReference type="NCBIfam" id="TIGR00188"/>
    </source>
</evidence>
<dbReference type="PANTHER" id="PTHR33992:SF1">
    <property type="entry name" value="RIBONUCLEASE P PROTEIN COMPONENT"/>
    <property type="match status" value="1"/>
</dbReference>
<sequence>MLDALKAEKSFLFKPVGSLKTKSEFDKVYKKGLKRHTPFFSLHAISLQAFSMPRLAQHTKSSLSQGQIYQGQSADFMTPSCDKISLGYNKRDSCLSLLGLSVSKKVGNAIKRNLIKRRLRSLVTKHIKLCKGLALVFVPRSGIQDLDFKSLENYFLETLTSLQTIARSAKKGVLNSSNTNSKRQAQAHKASMDLTKGIANTHAKS</sequence>
<dbReference type="EC" id="3.1.26.5" evidence="7 8"/>
<gene>
    <name evidence="7" type="primary">rnpA</name>
    <name evidence="10" type="ordered locus">HCW_01695</name>
</gene>
<keyword evidence="6 7" id="KW-0694">RNA-binding</keyword>
<comment type="subunit">
    <text evidence="7">Consists of a catalytic RNA component (M1 or rnpB) and a protein subunit.</text>
</comment>
<dbReference type="GO" id="GO:0042781">
    <property type="term" value="F:3'-tRNA processing endoribonuclease activity"/>
    <property type="evidence" value="ECO:0007669"/>
    <property type="project" value="TreeGrafter"/>
</dbReference>
<dbReference type="InterPro" id="IPR000100">
    <property type="entry name" value="RNase_P"/>
</dbReference>
<dbReference type="RefSeq" id="WP_014660497.1">
    <property type="nucleotide sequence ID" value="NC_017737.1"/>
</dbReference>
<keyword evidence="4 7" id="KW-0255">Endonuclease</keyword>
<evidence type="ECO:0000256" key="5">
    <source>
        <dbReference type="ARBA" id="ARBA00022801"/>
    </source>
</evidence>
<dbReference type="GO" id="GO:0001682">
    <property type="term" value="P:tRNA 5'-leader removal"/>
    <property type="evidence" value="ECO:0007669"/>
    <property type="project" value="UniProtKB-UniRule"/>
</dbReference>
<dbReference type="GO" id="GO:0000049">
    <property type="term" value="F:tRNA binding"/>
    <property type="evidence" value="ECO:0007669"/>
    <property type="project" value="UniProtKB-UniRule"/>
</dbReference>
<evidence type="ECO:0000256" key="3">
    <source>
        <dbReference type="ARBA" id="ARBA00022722"/>
    </source>
</evidence>
<keyword evidence="11" id="KW-1185">Reference proteome</keyword>
<accession>I0EL05</accession>
<dbReference type="AlphaFoldDB" id="I0EL05"/>
<dbReference type="NCBIfam" id="TIGR00188">
    <property type="entry name" value="rnpA"/>
    <property type="match status" value="1"/>
</dbReference>
<feature type="compositionally biased region" description="Polar residues" evidence="9">
    <location>
        <begin position="174"/>
        <end position="184"/>
    </location>
</feature>
<dbReference type="KEGG" id="hce:HCW_01695"/>
<dbReference type="Proteomes" id="UP000005010">
    <property type="component" value="Chromosome"/>
</dbReference>
<dbReference type="PROSITE" id="PS00648">
    <property type="entry name" value="RIBONUCLEASE_P"/>
    <property type="match status" value="1"/>
</dbReference>
<dbReference type="PANTHER" id="PTHR33992">
    <property type="entry name" value="RIBONUCLEASE P PROTEIN COMPONENT"/>
    <property type="match status" value="1"/>
</dbReference>
<evidence type="ECO:0000256" key="9">
    <source>
        <dbReference type="SAM" id="MobiDB-lite"/>
    </source>
</evidence>
<keyword evidence="3 7" id="KW-0540">Nuclease</keyword>
<dbReference type="Gene3D" id="3.30.230.10">
    <property type="match status" value="1"/>
</dbReference>